<keyword evidence="2" id="KW-0472">Membrane</keyword>
<comment type="caution">
    <text evidence="3">The sequence shown here is derived from an EMBL/GenBank/DDBJ whole genome shotgun (WGS) entry which is preliminary data.</text>
</comment>
<evidence type="ECO:0000313" key="4">
    <source>
        <dbReference type="Proteomes" id="UP000235145"/>
    </source>
</evidence>
<gene>
    <name evidence="3" type="ORF">LSAT_V11C300109760</name>
</gene>
<evidence type="ECO:0000313" key="3">
    <source>
        <dbReference type="EMBL" id="KAJ0217575.1"/>
    </source>
</evidence>
<keyword evidence="2" id="KW-1133">Transmembrane helix</keyword>
<name>A0A9R1W7M8_LACSA</name>
<accession>A0A9R1W7M8</accession>
<protein>
    <recommendedName>
        <fullName evidence="5">Transposase MuDR plant domain-containing protein</fullName>
    </recommendedName>
</protein>
<keyword evidence="2" id="KW-0812">Transmembrane</keyword>
<proteinExistence type="predicted"/>
<feature type="compositionally biased region" description="Basic and acidic residues" evidence="1">
    <location>
        <begin position="124"/>
        <end position="135"/>
    </location>
</feature>
<dbReference type="PANTHER" id="PTHR31973">
    <property type="entry name" value="POLYPROTEIN, PUTATIVE-RELATED"/>
    <property type="match status" value="1"/>
</dbReference>
<dbReference type="AlphaFoldDB" id="A0A9R1W7M8"/>
<feature type="region of interest" description="Disordered" evidence="1">
    <location>
        <begin position="116"/>
        <end position="135"/>
    </location>
</feature>
<sequence length="332" mass="38449">MMTLQYSSQSKLVSKVCSLTNLFATLMVFLMCSRIFILLCEKLYYCQPDLEIPKGLTLISSELQYQECIDIAYWCGVQLPVYMDHFGTTIHVTKENEIEDTCYVMSNCQSKGKKANETEDVAEGENRKGDEYDNVPDVKGKPMFNEDIPWKKQFPVLGMRFTNPKQLKFMLCNYVLANGKRLLVKCCDGECTFRLWVSWMSEENSFQIKSLINEHNCAMNFKIGSVVNYRWIGNQFTREVLENRKFNVRMLKADVKTKFGIEVSMGQCRRAKQHEMSFVEGTIVENFANLWYYDEEIGRSKPGLTIKLSMNSMPYGKTYFSRMVGEVDVEGL</sequence>
<evidence type="ECO:0000256" key="2">
    <source>
        <dbReference type="SAM" id="Phobius"/>
    </source>
</evidence>
<evidence type="ECO:0000256" key="1">
    <source>
        <dbReference type="SAM" id="MobiDB-lite"/>
    </source>
</evidence>
<dbReference type="Proteomes" id="UP000235145">
    <property type="component" value="Unassembled WGS sequence"/>
</dbReference>
<dbReference type="PANTHER" id="PTHR31973:SF189">
    <property type="entry name" value="TRANSPOSASE, MUDR, PLANT, MULE TRANSPOSASE DOMAIN PROTEIN-RELATED"/>
    <property type="match status" value="1"/>
</dbReference>
<dbReference type="EMBL" id="NBSK02000003">
    <property type="protein sequence ID" value="KAJ0217575.1"/>
    <property type="molecule type" value="Genomic_DNA"/>
</dbReference>
<organism evidence="3 4">
    <name type="scientific">Lactuca sativa</name>
    <name type="common">Garden lettuce</name>
    <dbReference type="NCBI Taxonomy" id="4236"/>
    <lineage>
        <taxon>Eukaryota</taxon>
        <taxon>Viridiplantae</taxon>
        <taxon>Streptophyta</taxon>
        <taxon>Embryophyta</taxon>
        <taxon>Tracheophyta</taxon>
        <taxon>Spermatophyta</taxon>
        <taxon>Magnoliopsida</taxon>
        <taxon>eudicotyledons</taxon>
        <taxon>Gunneridae</taxon>
        <taxon>Pentapetalae</taxon>
        <taxon>asterids</taxon>
        <taxon>campanulids</taxon>
        <taxon>Asterales</taxon>
        <taxon>Asteraceae</taxon>
        <taxon>Cichorioideae</taxon>
        <taxon>Cichorieae</taxon>
        <taxon>Lactucinae</taxon>
        <taxon>Lactuca</taxon>
    </lineage>
</organism>
<feature type="transmembrane region" description="Helical" evidence="2">
    <location>
        <begin position="12"/>
        <end position="39"/>
    </location>
</feature>
<evidence type="ECO:0008006" key="5">
    <source>
        <dbReference type="Google" id="ProtNLM"/>
    </source>
</evidence>
<reference evidence="3 4" key="1">
    <citation type="journal article" date="2017" name="Nat. Commun.">
        <title>Genome assembly with in vitro proximity ligation data and whole-genome triplication in lettuce.</title>
        <authorList>
            <person name="Reyes-Chin-Wo S."/>
            <person name="Wang Z."/>
            <person name="Yang X."/>
            <person name="Kozik A."/>
            <person name="Arikit S."/>
            <person name="Song C."/>
            <person name="Xia L."/>
            <person name="Froenicke L."/>
            <person name="Lavelle D.O."/>
            <person name="Truco M.J."/>
            <person name="Xia R."/>
            <person name="Zhu S."/>
            <person name="Xu C."/>
            <person name="Xu H."/>
            <person name="Xu X."/>
            <person name="Cox K."/>
            <person name="Korf I."/>
            <person name="Meyers B.C."/>
            <person name="Michelmore R.W."/>
        </authorList>
    </citation>
    <scope>NUCLEOTIDE SEQUENCE [LARGE SCALE GENOMIC DNA]</scope>
    <source>
        <strain evidence="4">cv. Salinas</strain>
        <tissue evidence="3">Seedlings</tissue>
    </source>
</reference>
<keyword evidence="4" id="KW-1185">Reference proteome</keyword>